<protein>
    <submittedName>
        <fullName evidence="1">Uncharacterized protein</fullName>
    </submittedName>
</protein>
<dbReference type="AlphaFoldDB" id="A0A4R2B7L0"/>
<sequence>MKVQYLKPEVLVETAEKNMQNHLQTWLSKWFFYRKKLYSIELVYLPYSVFPYTLESKSLRGEIQGFVGIETYEKQAAILPLGQETFEADSTTLPLLPVGEEIKEKHAYDLVYEEAFKKEKKRSSIKLQVNSPFLLYVPYYVGYLKGKETDILAADGLSGNLQYDMKDAILKAFLKESQLVKQG</sequence>
<evidence type="ECO:0000313" key="2">
    <source>
        <dbReference type="Proteomes" id="UP000295689"/>
    </source>
</evidence>
<keyword evidence="2" id="KW-1185">Reference proteome</keyword>
<name>A0A4R2B7L0_9BACI</name>
<evidence type="ECO:0000313" key="1">
    <source>
        <dbReference type="EMBL" id="TCN22688.1"/>
    </source>
</evidence>
<dbReference type="Proteomes" id="UP000295689">
    <property type="component" value="Unassembled WGS sequence"/>
</dbReference>
<reference evidence="1 2" key="1">
    <citation type="journal article" date="2015" name="Stand. Genomic Sci.">
        <title>Genomic Encyclopedia of Bacterial and Archaeal Type Strains, Phase III: the genomes of soil and plant-associated and newly described type strains.</title>
        <authorList>
            <person name="Whitman W.B."/>
            <person name="Woyke T."/>
            <person name="Klenk H.P."/>
            <person name="Zhou Y."/>
            <person name="Lilburn T.G."/>
            <person name="Beck B.J."/>
            <person name="De Vos P."/>
            <person name="Vandamme P."/>
            <person name="Eisen J.A."/>
            <person name="Garrity G."/>
            <person name="Hugenholtz P."/>
            <person name="Kyrpides N.C."/>
        </authorList>
    </citation>
    <scope>NUCLEOTIDE SEQUENCE [LARGE SCALE GENOMIC DNA]</scope>
    <source>
        <strain evidence="1 2">CV53</strain>
    </source>
</reference>
<organism evidence="1 2">
    <name type="scientific">Mesobacillus foraminis</name>
    <dbReference type="NCBI Taxonomy" id="279826"/>
    <lineage>
        <taxon>Bacteria</taxon>
        <taxon>Bacillati</taxon>
        <taxon>Bacillota</taxon>
        <taxon>Bacilli</taxon>
        <taxon>Bacillales</taxon>
        <taxon>Bacillaceae</taxon>
        <taxon>Mesobacillus</taxon>
    </lineage>
</organism>
<dbReference type="RefSeq" id="WP_132009597.1">
    <property type="nucleotide sequence ID" value="NZ_JABUHM010000011.1"/>
</dbReference>
<proteinExistence type="predicted"/>
<comment type="caution">
    <text evidence="1">The sequence shown here is derived from an EMBL/GenBank/DDBJ whole genome shotgun (WGS) entry which is preliminary data.</text>
</comment>
<gene>
    <name evidence="1" type="ORF">EV146_110174</name>
</gene>
<accession>A0A4R2B7L0</accession>
<dbReference type="EMBL" id="SLVV01000010">
    <property type="protein sequence ID" value="TCN22688.1"/>
    <property type="molecule type" value="Genomic_DNA"/>
</dbReference>